<feature type="transmembrane region" description="Helical" evidence="8">
    <location>
        <begin position="117"/>
        <end position="133"/>
    </location>
</feature>
<dbReference type="InterPro" id="IPR050297">
    <property type="entry name" value="LipidA_mod_glycosyltrf_83"/>
</dbReference>
<dbReference type="InterPro" id="IPR038731">
    <property type="entry name" value="RgtA/B/C-like"/>
</dbReference>
<protein>
    <recommendedName>
        <fullName evidence="9">Glycosyltransferase RgtA/B/C/D-like domain-containing protein</fullName>
    </recommendedName>
</protein>
<evidence type="ECO:0000256" key="8">
    <source>
        <dbReference type="SAM" id="Phobius"/>
    </source>
</evidence>
<evidence type="ECO:0000256" key="6">
    <source>
        <dbReference type="ARBA" id="ARBA00022989"/>
    </source>
</evidence>
<gene>
    <name evidence="10" type="ORF">A2628_05890</name>
</gene>
<organism evidence="10 11">
    <name type="scientific">Candidatus Woesebacteria bacterium RIFCSPHIGHO2_01_FULL_40_22</name>
    <dbReference type="NCBI Taxonomy" id="1802499"/>
    <lineage>
        <taxon>Bacteria</taxon>
        <taxon>Candidatus Woeseibacteriota</taxon>
    </lineage>
</organism>
<keyword evidence="2" id="KW-1003">Cell membrane</keyword>
<keyword evidence="5 8" id="KW-0812">Transmembrane</keyword>
<keyword evidence="3" id="KW-0328">Glycosyltransferase</keyword>
<dbReference type="GO" id="GO:0005886">
    <property type="term" value="C:plasma membrane"/>
    <property type="evidence" value="ECO:0007669"/>
    <property type="project" value="UniProtKB-SubCell"/>
</dbReference>
<evidence type="ECO:0000256" key="3">
    <source>
        <dbReference type="ARBA" id="ARBA00022676"/>
    </source>
</evidence>
<feature type="transmembrane region" description="Helical" evidence="8">
    <location>
        <begin position="356"/>
        <end position="374"/>
    </location>
</feature>
<feature type="transmembrane region" description="Helical" evidence="8">
    <location>
        <begin position="88"/>
        <end position="105"/>
    </location>
</feature>
<feature type="transmembrane region" description="Helical" evidence="8">
    <location>
        <begin position="139"/>
        <end position="156"/>
    </location>
</feature>
<evidence type="ECO:0000256" key="2">
    <source>
        <dbReference type="ARBA" id="ARBA00022475"/>
    </source>
</evidence>
<evidence type="ECO:0000256" key="5">
    <source>
        <dbReference type="ARBA" id="ARBA00022692"/>
    </source>
</evidence>
<dbReference type="EMBL" id="MGGL01000008">
    <property type="protein sequence ID" value="OGM26944.1"/>
    <property type="molecule type" value="Genomic_DNA"/>
</dbReference>
<reference evidence="10 11" key="1">
    <citation type="journal article" date="2016" name="Nat. Commun.">
        <title>Thousands of microbial genomes shed light on interconnected biogeochemical processes in an aquifer system.</title>
        <authorList>
            <person name="Anantharaman K."/>
            <person name="Brown C.T."/>
            <person name="Hug L.A."/>
            <person name="Sharon I."/>
            <person name="Castelle C.J."/>
            <person name="Probst A.J."/>
            <person name="Thomas B.C."/>
            <person name="Singh A."/>
            <person name="Wilkins M.J."/>
            <person name="Karaoz U."/>
            <person name="Brodie E.L."/>
            <person name="Williams K.H."/>
            <person name="Hubbard S.S."/>
            <person name="Banfield J.F."/>
        </authorList>
    </citation>
    <scope>NUCLEOTIDE SEQUENCE [LARGE SCALE GENOMIC DNA]</scope>
</reference>
<feature type="transmembrane region" description="Helical" evidence="8">
    <location>
        <begin position="330"/>
        <end position="349"/>
    </location>
</feature>
<evidence type="ECO:0000256" key="1">
    <source>
        <dbReference type="ARBA" id="ARBA00004651"/>
    </source>
</evidence>
<dbReference type="AlphaFoldDB" id="A0A1F7YHW2"/>
<proteinExistence type="predicted"/>
<evidence type="ECO:0000256" key="4">
    <source>
        <dbReference type="ARBA" id="ARBA00022679"/>
    </source>
</evidence>
<accession>A0A1F7YHW2</accession>
<keyword evidence="6 8" id="KW-1133">Transmembrane helix</keyword>
<evidence type="ECO:0000259" key="9">
    <source>
        <dbReference type="Pfam" id="PF13231"/>
    </source>
</evidence>
<dbReference type="GO" id="GO:0009103">
    <property type="term" value="P:lipopolysaccharide biosynthetic process"/>
    <property type="evidence" value="ECO:0007669"/>
    <property type="project" value="UniProtKB-ARBA"/>
</dbReference>
<feature type="transmembrane region" description="Helical" evidence="8">
    <location>
        <begin position="208"/>
        <end position="227"/>
    </location>
</feature>
<sequence length="489" mass="56427">MLFIVCFIINIGLVTVGWKHSLSDFHGFRQSQVAISIYYLLKDGFTLNYQTPVLGAPWSIPLEFPTYQFLVASLVKIFGFQIETTGRFVSLVFFYLCITTVLLILKELGIEHNKRLLSASLILISPVYIFWSRTTLIESTALALSLLYIYFLILAIDGSKKTWLMLATAIIGSIAGMTKPTTFTPFIFLACVIVFSKFKTRNTFISEFFKVFIFYIGVPLVFSGLWLMYAGFTRNQNPLAGFLSSTALTKMWYLGAWQKRLSFFSWKYLMLKVMVVDMPYVTPLVILGLVCNIFRKIPRRDVMLIIGLMLSFLIGPVIFTKLWYYHDYYAYESEVFLLIVLGIFLVHLINSKYIGVFGQVIIIPVCIILSIYSYKIAYYKYQSENFTYGNNLGAIIERQTKVGGVILYYINDWNTQIPYYSKRKALMDRENLPLTDPKIQRSLELTGRENIAGVLSINKNRDFLKPRIDYFGLKSEPVYEDDWAVLYTK</sequence>
<keyword evidence="7 8" id="KW-0472">Membrane</keyword>
<evidence type="ECO:0000313" key="10">
    <source>
        <dbReference type="EMBL" id="OGM26944.1"/>
    </source>
</evidence>
<comment type="subcellular location">
    <subcellularLocation>
        <location evidence="1">Cell membrane</location>
        <topology evidence="1">Multi-pass membrane protein</topology>
    </subcellularLocation>
</comment>
<evidence type="ECO:0000313" key="11">
    <source>
        <dbReference type="Proteomes" id="UP000179221"/>
    </source>
</evidence>
<dbReference type="Pfam" id="PF13231">
    <property type="entry name" value="PMT_2"/>
    <property type="match status" value="1"/>
</dbReference>
<dbReference type="PANTHER" id="PTHR33908:SF11">
    <property type="entry name" value="MEMBRANE PROTEIN"/>
    <property type="match status" value="1"/>
</dbReference>
<evidence type="ECO:0000256" key="7">
    <source>
        <dbReference type="ARBA" id="ARBA00023136"/>
    </source>
</evidence>
<name>A0A1F7YHW2_9BACT</name>
<dbReference type="Proteomes" id="UP000179221">
    <property type="component" value="Unassembled WGS sequence"/>
</dbReference>
<comment type="caution">
    <text evidence="10">The sequence shown here is derived from an EMBL/GenBank/DDBJ whole genome shotgun (WGS) entry which is preliminary data.</text>
</comment>
<keyword evidence="4" id="KW-0808">Transferase</keyword>
<feature type="transmembrane region" description="Helical" evidence="8">
    <location>
        <begin position="163"/>
        <end position="196"/>
    </location>
</feature>
<dbReference type="GO" id="GO:0016763">
    <property type="term" value="F:pentosyltransferase activity"/>
    <property type="evidence" value="ECO:0007669"/>
    <property type="project" value="TreeGrafter"/>
</dbReference>
<feature type="domain" description="Glycosyltransferase RgtA/B/C/D-like" evidence="9">
    <location>
        <begin position="65"/>
        <end position="214"/>
    </location>
</feature>
<feature type="transmembrane region" description="Helical" evidence="8">
    <location>
        <begin position="302"/>
        <end position="324"/>
    </location>
</feature>
<dbReference type="PANTHER" id="PTHR33908">
    <property type="entry name" value="MANNOSYLTRANSFERASE YKCB-RELATED"/>
    <property type="match status" value="1"/>
</dbReference>
<feature type="transmembrane region" description="Helical" evidence="8">
    <location>
        <begin position="269"/>
        <end position="290"/>
    </location>
</feature>